<dbReference type="OrthoDB" id="2288928at2759"/>
<dbReference type="Pfam" id="PF26639">
    <property type="entry name" value="Het-6_barrel"/>
    <property type="match status" value="1"/>
</dbReference>
<keyword evidence="3" id="KW-1185">Reference proteome</keyword>
<feature type="domain" description="Heterokaryon incompatibility" evidence="1">
    <location>
        <begin position="43"/>
        <end position="189"/>
    </location>
</feature>
<dbReference type="Pfam" id="PF06985">
    <property type="entry name" value="HET"/>
    <property type="match status" value="1"/>
</dbReference>
<dbReference type="EMBL" id="KN832870">
    <property type="protein sequence ID" value="KIN07096.1"/>
    <property type="molecule type" value="Genomic_DNA"/>
</dbReference>
<evidence type="ECO:0000259" key="1">
    <source>
        <dbReference type="Pfam" id="PF06985"/>
    </source>
</evidence>
<reference evidence="2 3" key="1">
    <citation type="submission" date="2014-04" db="EMBL/GenBank/DDBJ databases">
        <authorList>
            <consortium name="DOE Joint Genome Institute"/>
            <person name="Kuo A."/>
            <person name="Martino E."/>
            <person name="Perotto S."/>
            <person name="Kohler A."/>
            <person name="Nagy L.G."/>
            <person name="Floudas D."/>
            <person name="Copeland A."/>
            <person name="Barry K.W."/>
            <person name="Cichocki N."/>
            <person name="Veneault-Fourrey C."/>
            <person name="LaButti K."/>
            <person name="Lindquist E.A."/>
            <person name="Lipzen A."/>
            <person name="Lundell T."/>
            <person name="Morin E."/>
            <person name="Murat C."/>
            <person name="Sun H."/>
            <person name="Tunlid A."/>
            <person name="Henrissat B."/>
            <person name="Grigoriev I.V."/>
            <person name="Hibbett D.S."/>
            <person name="Martin F."/>
            <person name="Nordberg H.P."/>
            <person name="Cantor M.N."/>
            <person name="Hua S.X."/>
        </authorList>
    </citation>
    <scope>NUCLEOTIDE SEQUENCE [LARGE SCALE GENOMIC DNA]</scope>
    <source>
        <strain evidence="2 3">Zn</strain>
    </source>
</reference>
<dbReference type="PANTHER" id="PTHR24148">
    <property type="entry name" value="ANKYRIN REPEAT DOMAIN-CONTAINING PROTEIN 39 HOMOLOG-RELATED"/>
    <property type="match status" value="1"/>
</dbReference>
<dbReference type="InterPro" id="IPR052895">
    <property type="entry name" value="HetReg/Transcr_Mod"/>
</dbReference>
<dbReference type="InParanoid" id="A0A0C3HG03"/>
<dbReference type="HOGENOM" id="CLU_004184_7_5_1"/>
<dbReference type="InterPro" id="IPR010730">
    <property type="entry name" value="HET"/>
</dbReference>
<gene>
    <name evidence="2" type="ORF">OIDMADRAFT_47001</name>
</gene>
<dbReference type="AlphaFoldDB" id="A0A0C3HG03"/>
<evidence type="ECO:0000313" key="3">
    <source>
        <dbReference type="Proteomes" id="UP000054321"/>
    </source>
</evidence>
<dbReference type="STRING" id="913774.A0A0C3HG03"/>
<sequence>MDGQIHEPLPGPGLTRFIEFLPSNSPDVLNLALRVASLDSEPYAAVSYVWGDPAATIDITCNGLQLKITRNLFCALQRVKKYSSTLRVWADGISIWQACIAERNQQVTMMGEIYRHARSVLVCIHGSDPEPSDVKSLVHDVSTLIGSSRDWRAMDSVSDDDPILLDPRWNSAAVFKQSPWFSRAWVIQEVAMARDPRILYGDCDISYRDWALLELWASQKAPQLRRRWNLVSGTIHPQAVDWYRQDIPHNTSFIGIVCVMGRLGCADPRDHIYSLLAYPRASLPGQKGPIVTPEYAMPVDDVFYNFSVQILELPDGMRLLSAVSHRSKGPQESHPSWALSEHLFGLDLTDEGAISLGISENHYYNASLDLGDSYHAIVEGRGLQLYGVYLDRIASVFALGKQDFEIPSPGNHHDGCENGADVLESLYSTITDASLPSPYGSHQGRRDAFSVTLRAGMLRSSDVPSYRPEFDAYWEARRRGRASGQEESKHNREAVLRTTMDMQDWTARRSFFITDKGYVGLCPKIARPGDTCIVFCGGFTPFVIRPRSSDMKFQMVGECYIHGIMTGELSNEVAAGSLALQHIILY</sequence>
<accession>A0A0C3HG03</accession>
<dbReference type="Proteomes" id="UP000054321">
    <property type="component" value="Unassembled WGS sequence"/>
</dbReference>
<evidence type="ECO:0000313" key="2">
    <source>
        <dbReference type="EMBL" id="KIN07096.1"/>
    </source>
</evidence>
<name>A0A0C3HG03_OIDMZ</name>
<organism evidence="2 3">
    <name type="scientific">Oidiodendron maius (strain Zn)</name>
    <dbReference type="NCBI Taxonomy" id="913774"/>
    <lineage>
        <taxon>Eukaryota</taxon>
        <taxon>Fungi</taxon>
        <taxon>Dikarya</taxon>
        <taxon>Ascomycota</taxon>
        <taxon>Pezizomycotina</taxon>
        <taxon>Leotiomycetes</taxon>
        <taxon>Leotiomycetes incertae sedis</taxon>
        <taxon>Myxotrichaceae</taxon>
        <taxon>Oidiodendron</taxon>
    </lineage>
</organism>
<protein>
    <recommendedName>
        <fullName evidence="1">Heterokaryon incompatibility domain-containing protein</fullName>
    </recommendedName>
</protein>
<reference evidence="3" key="2">
    <citation type="submission" date="2015-01" db="EMBL/GenBank/DDBJ databases">
        <title>Evolutionary Origins and Diversification of the Mycorrhizal Mutualists.</title>
        <authorList>
            <consortium name="DOE Joint Genome Institute"/>
            <consortium name="Mycorrhizal Genomics Consortium"/>
            <person name="Kohler A."/>
            <person name="Kuo A."/>
            <person name="Nagy L.G."/>
            <person name="Floudas D."/>
            <person name="Copeland A."/>
            <person name="Barry K.W."/>
            <person name="Cichocki N."/>
            <person name="Veneault-Fourrey C."/>
            <person name="LaButti K."/>
            <person name="Lindquist E.A."/>
            <person name="Lipzen A."/>
            <person name="Lundell T."/>
            <person name="Morin E."/>
            <person name="Murat C."/>
            <person name="Riley R."/>
            <person name="Ohm R."/>
            <person name="Sun H."/>
            <person name="Tunlid A."/>
            <person name="Henrissat B."/>
            <person name="Grigoriev I.V."/>
            <person name="Hibbett D.S."/>
            <person name="Martin F."/>
        </authorList>
    </citation>
    <scope>NUCLEOTIDE SEQUENCE [LARGE SCALE GENOMIC DNA]</scope>
    <source>
        <strain evidence="3">Zn</strain>
    </source>
</reference>
<dbReference type="PANTHER" id="PTHR24148:SF80">
    <property type="entry name" value="HETEROKARYON INCOMPATIBILITY DOMAIN-CONTAINING PROTEIN"/>
    <property type="match status" value="1"/>
</dbReference>
<proteinExistence type="predicted"/>